<dbReference type="SUPFAM" id="SSF51735">
    <property type="entry name" value="NAD(P)-binding Rossmann-fold domains"/>
    <property type="match status" value="1"/>
</dbReference>
<dbReference type="PANTHER" id="PTHR42840:SF10">
    <property type="entry name" value="BINDING ROSSMANN FOLD OXIDOREDUCTASE, PUTATIVE-RELATED"/>
    <property type="match status" value="1"/>
</dbReference>
<dbReference type="SUPFAM" id="SSF55347">
    <property type="entry name" value="Glyceraldehyde-3-phosphate dehydrogenase-like, C-terminal domain"/>
    <property type="match status" value="1"/>
</dbReference>
<proteinExistence type="inferred from homology"/>
<dbReference type="Gene3D" id="3.30.360.10">
    <property type="entry name" value="Dihydrodipicolinate Reductase, domain 2"/>
    <property type="match status" value="1"/>
</dbReference>
<dbReference type="Pfam" id="PF01408">
    <property type="entry name" value="GFO_IDH_MocA"/>
    <property type="match status" value="1"/>
</dbReference>
<dbReference type="Pfam" id="PF02894">
    <property type="entry name" value="GFO_IDH_MocA_C"/>
    <property type="match status" value="1"/>
</dbReference>
<accession>A0ABR2VC19</accession>
<name>A0ABR2VC19_9PEZI</name>
<comment type="caution">
    <text evidence="5">The sequence shown here is derived from an EMBL/GenBank/DDBJ whole genome shotgun (WGS) entry which is preliminary data.</text>
</comment>
<organism evidence="5 6">
    <name type="scientific">Seiridium unicorne</name>
    <dbReference type="NCBI Taxonomy" id="138068"/>
    <lineage>
        <taxon>Eukaryota</taxon>
        <taxon>Fungi</taxon>
        <taxon>Dikarya</taxon>
        <taxon>Ascomycota</taxon>
        <taxon>Pezizomycotina</taxon>
        <taxon>Sordariomycetes</taxon>
        <taxon>Xylariomycetidae</taxon>
        <taxon>Amphisphaeriales</taxon>
        <taxon>Sporocadaceae</taxon>
        <taxon>Seiridium</taxon>
    </lineage>
</organism>
<dbReference type="Proteomes" id="UP001408356">
    <property type="component" value="Unassembled WGS sequence"/>
</dbReference>
<sequence length="381" mass="41540">MAAQPRLKLCLIGLGRLGALRAKILAFEQPRVDLVAVCDTKPGADEWAASNLPPSVKFFPTPEECMKNSGAQAVLISTATATHAELICLALDLDLHVMCEKPISVDIITTEEVVTKSASKPHLKFLLPFSRRYDESYRATKRMADNGQLGEIHGVEASCLDPQDKNAFYVTFSQQSGGIFVDAGIHLVSKPVGRPLVFWANFVKIDAGRYFLGVDKNIPNPKKQVKRVVAFGQQAVYGELAKFGDADNAWGLVEFSNGKILQTTLSRTITNGFEASTRVCGTKGHSVINGNSTLNRVEIRDEYGVRTTSTPDAFALYDKTFINDIAEFATAVLDDLPLSCSPQDAYEAGKIACALQHSFRLGEPVFFNEDGQPILKPLPGQ</sequence>
<dbReference type="InterPro" id="IPR000683">
    <property type="entry name" value="Gfo/Idh/MocA-like_OxRdtase_N"/>
</dbReference>
<dbReference type="PANTHER" id="PTHR42840">
    <property type="entry name" value="NAD(P)-BINDING ROSSMANN-FOLD SUPERFAMILY PROTEIN-RELATED"/>
    <property type="match status" value="1"/>
</dbReference>
<feature type="domain" description="Gfo/Idh/MocA-like oxidoreductase C-terminal" evidence="3">
    <location>
        <begin position="242"/>
        <end position="365"/>
    </location>
</feature>
<reference evidence="5 6" key="1">
    <citation type="journal article" date="2024" name="J. Plant Pathol.">
        <title>Sequence and assembly of the genome of Seiridium unicorne, isolate CBS 538.82, causal agent of cypress canker disease.</title>
        <authorList>
            <person name="Scali E."/>
            <person name="Rocca G.D."/>
            <person name="Danti R."/>
            <person name="Garbelotto M."/>
            <person name="Barberini S."/>
            <person name="Baroncelli R."/>
            <person name="Emiliani G."/>
        </authorList>
    </citation>
    <scope>NUCLEOTIDE SEQUENCE [LARGE SCALE GENOMIC DNA]</scope>
    <source>
        <strain evidence="5 6">BM-138-508</strain>
    </source>
</reference>
<dbReference type="Pfam" id="PF22725">
    <property type="entry name" value="GFO_IDH_MocA_C3"/>
    <property type="match status" value="1"/>
</dbReference>
<protein>
    <submittedName>
        <fullName evidence="5">NAD binding Rossmann fold oxidoreductase</fullName>
    </submittedName>
</protein>
<dbReference type="EMBL" id="JARVKF010000037">
    <property type="protein sequence ID" value="KAK9424443.1"/>
    <property type="molecule type" value="Genomic_DNA"/>
</dbReference>
<dbReference type="InterPro" id="IPR055170">
    <property type="entry name" value="GFO_IDH_MocA-like_dom"/>
</dbReference>
<evidence type="ECO:0000256" key="1">
    <source>
        <dbReference type="ARBA" id="ARBA00010928"/>
    </source>
</evidence>
<feature type="domain" description="Gfo/Idh/MocA-like oxidoreductase N-terminal" evidence="2">
    <location>
        <begin position="8"/>
        <end position="118"/>
    </location>
</feature>
<evidence type="ECO:0000259" key="4">
    <source>
        <dbReference type="Pfam" id="PF22725"/>
    </source>
</evidence>
<gene>
    <name evidence="5" type="ORF">SUNI508_13590</name>
</gene>
<evidence type="ECO:0000313" key="6">
    <source>
        <dbReference type="Proteomes" id="UP001408356"/>
    </source>
</evidence>
<keyword evidence="6" id="KW-1185">Reference proteome</keyword>
<dbReference type="InterPro" id="IPR036291">
    <property type="entry name" value="NAD(P)-bd_dom_sf"/>
</dbReference>
<feature type="domain" description="GFO/IDH/MocA-like oxidoreductase" evidence="4">
    <location>
        <begin position="137"/>
        <end position="188"/>
    </location>
</feature>
<evidence type="ECO:0000259" key="3">
    <source>
        <dbReference type="Pfam" id="PF02894"/>
    </source>
</evidence>
<dbReference type="InterPro" id="IPR004104">
    <property type="entry name" value="Gfo/Idh/MocA-like_OxRdtase_C"/>
</dbReference>
<dbReference type="Gene3D" id="3.40.50.720">
    <property type="entry name" value="NAD(P)-binding Rossmann-like Domain"/>
    <property type="match status" value="1"/>
</dbReference>
<evidence type="ECO:0000313" key="5">
    <source>
        <dbReference type="EMBL" id="KAK9424443.1"/>
    </source>
</evidence>
<comment type="similarity">
    <text evidence="1">Belongs to the Gfo/Idh/MocA family.</text>
</comment>
<evidence type="ECO:0000259" key="2">
    <source>
        <dbReference type="Pfam" id="PF01408"/>
    </source>
</evidence>